<evidence type="ECO:0000313" key="2">
    <source>
        <dbReference type="EMBL" id="GGH16544.1"/>
    </source>
</evidence>
<organism evidence="3 4">
    <name type="scientific">Pedobacter zeae</name>
    <dbReference type="NCBI Taxonomy" id="1737356"/>
    <lineage>
        <taxon>Bacteria</taxon>
        <taxon>Pseudomonadati</taxon>
        <taxon>Bacteroidota</taxon>
        <taxon>Sphingobacteriia</taxon>
        <taxon>Sphingobacteriales</taxon>
        <taxon>Sphingobacteriaceae</taxon>
        <taxon>Pedobacter</taxon>
    </lineage>
</organism>
<protein>
    <submittedName>
        <fullName evidence="3">Uncharacterized protein</fullName>
    </submittedName>
</protein>
<evidence type="ECO:0000256" key="1">
    <source>
        <dbReference type="SAM" id="SignalP"/>
    </source>
</evidence>
<reference evidence="3 4" key="3">
    <citation type="submission" date="2020-08" db="EMBL/GenBank/DDBJ databases">
        <title>Genomic Encyclopedia of Type Strains, Phase IV (KMG-IV): sequencing the most valuable type-strain genomes for metagenomic binning, comparative biology and taxonomic classification.</title>
        <authorList>
            <person name="Goeker M."/>
        </authorList>
    </citation>
    <scope>NUCLEOTIDE SEQUENCE [LARGE SCALE GENOMIC DNA]</scope>
    <source>
        <strain evidence="3 4">DSM 100774</strain>
    </source>
</reference>
<reference evidence="2" key="1">
    <citation type="journal article" date="2014" name="Int. J. Syst. Evol. Microbiol.">
        <title>Complete genome of a new Firmicutes species belonging to the dominant human colonic microbiota ('Ruminococcus bicirculans') reveals two chromosomes and a selective capacity to utilize plant glucans.</title>
        <authorList>
            <consortium name="NISC Comparative Sequencing Program"/>
            <person name="Wegmann U."/>
            <person name="Louis P."/>
            <person name="Goesmann A."/>
            <person name="Henrissat B."/>
            <person name="Duncan S.H."/>
            <person name="Flint H.J."/>
        </authorList>
    </citation>
    <scope>NUCLEOTIDE SEQUENCE</scope>
    <source>
        <strain evidence="2">CGMCC 1.15287</strain>
    </source>
</reference>
<sequence length="320" mass="37622">MKNKIKIWLIISAAMCTVNITKAQVSCFAQSYLNDNDFKKFKGTTTLFTLRYDDYKNIEKYREAIQKSWTITPFLIIKPNELAQYQDNPAYSFFYFDSYTEQVDSLNSLNVLYALKLGAHKRTKKNMPVIATVNLYPDLFTLKYLEDIGYSFTSTSNKNKLFINNLYQHATFYNWSPGMLTTYLMLLNNALISRNEFDIEFETTDKLSLSKLKNEPLYIPDYVKDSFNQEFNQYSILNEVNQGKSEKYQYQVQFVSTKELDELILKPGSNIKYLVYTQNSFDKIISIYDSRNNKIIYQKYTPKSYGFRNSDLSNIQKNLN</sequence>
<dbReference type="RefSeq" id="WP_183767828.1">
    <property type="nucleotide sequence ID" value="NZ_BMHZ01000004.1"/>
</dbReference>
<keyword evidence="1" id="KW-0732">Signal</keyword>
<keyword evidence="5" id="KW-1185">Reference proteome</keyword>
<evidence type="ECO:0000313" key="4">
    <source>
        <dbReference type="Proteomes" id="UP000532273"/>
    </source>
</evidence>
<dbReference type="Proteomes" id="UP000532273">
    <property type="component" value="Unassembled WGS sequence"/>
</dbReference>
<feature type="signal peptide" evidence="1">
    <location>
        <begin position="1"/>
        <end position="23"/>
    </location>
</feature>
<feature type="chain" id="PRO_5030657647" evidence="1">
    <location>
        <begin position="24"/>
        <end position="320"/>
    </location>
</feature>
<comment type="caution">
    <text evidence="3">The sequence shown here is derived from an EMBL/GenBank/DDBJ whole genome shotgun (WGS) entry which is preliminary data.</text>
</comment>
<dbReference type="EMBL" id="BMHZ01000004">
    <property type="protein sequence ID" value="GGH16544.1"/>
    <property type="molecule type" value="Genomic_DNA"/>
</dbReference>
<dbReference type="AlphaFoldDB" id="A0A7W6KEF9"/>
<accession>A0A7W6KEF9</accession>
<evidence type="ECO:0000313" key="3">
    <source>
        <dbReference type="EMBL" id="MBB4110185.1"/>
    </source>
</evidence>
<gene>
    <name evidence="2" type="ORF">GCM10007422_39310</name>
    <name evidence="3" type="ORF">GGQ60_004213</name>
</gene>
<reference evidence="5" key="2">
    <citation type="journal article" date="2019" name="Int. J. Syst. Evol. Microbiol.">
        <title>The Global Catalogue of Microorganisms (GCM) 10K type strain sequencing project: providing services to taxonomists for standard genome sequencing and annotation.</title>
        <authorList>
            <consortium name="The Broad Institute Genomics Platform"/>
            <consortium name="The Broad Institute Genome Sequencing Center for Infectious Disease"/>
            <person name="Wu L."/>
            <person name="Ma J."/>
        </authorList>
    </citation>
    <scope>NUCLEOTIDE SEQUENCE [LARGE SCALE GENOMIC DNA]</scope>
    <source>
        <strain evidence="5">CGMCC 1.15287</strain>
    </source>
</reference>
<proteinExistence type="predicted"/>
<name>A0A7W6KEF9_9SPHI</name>
<reference evidence="2" key="4">
    <citation type="submission" date="2024-05" db="EMBL/GenBank/DDBJ databases">
        <authorList>
            <person name="Sun Q."/>
            <person name="Zhou Y."/>
        </authorList>
    </citation>
    <scope>NUCLEOTIDE SEQUENCE</scope>
    <source>
        <strain evidence="2">CGMCC 1.15287</strain>
    </source>
</reference>
<dbReference type="Proteomes" id="UP000642938">
    <property type="component" value="Unassembled WGS sequence"/>
</dbReference>
<dbReference type="EMBL" id="JACIEF010000004">
    <property type="protein sequence ID" value="MBB4110185.1"/>
    <property type="molecule type" value="Genomic_DNA"/>
</dbReference>
<evidence type="ECO:0000313" key="5">
    <source>
        <dbReference type="Proteomes" id="UP000642938"/>
    </source>
</evidence>